<evidence type="ECO:0000313" key="4">
    <source>
        <dbReference type="Proteomes" id="UP000694404"/>
    </source>
</evidence>
<dbReference type="Pfam" id="PF13837">
    <property type="entry name" value="Myb_DNA-bind_4"/>
    <property type="match status" value="1"/>
</dbReference>
<dbReference type="GeneTree" id="ENSGT00950000185023"/>
<evidence type="ECO:0000256" key="1">
    <source>
        <dbReference type="SAM" id="MobiDB-lite"/>
    </source>
</evidence>
<dbReference type="Proteomes" id="UP000694404">
    <property type="component" value="Unplaced"/>
</dbReference>
<reference evidence="3" key="2">
    <citation type="submission" date="2025-09" db="UniProtKB">
        <authorList>
            <consortium name="Ensembl"/>
        </authorList>
    </citation>
    <scope>IDENTIFICATION</scope>
</reference>
<reference evidence="3" key="1">
    <citation type="submission" date="2025-08" db="UniProtKB">
        <authorList>
            <consortium name="Ensembl"/>
        </authorList>
    </citation>
    <scope>IDENTIFICATION</scope>
</reference>
<sequence length="164" mass="17880">MPKHLEKISKGMKDRGYNRDSQQCCVKLKELRQAYRKNREANGHSGSQPQTFHFYDELHAILGGAATSPSTLCFDSVNGVGCNAEAGLGDKENEEEEVEDSSQQGSGETDFPNSQDLFLTLDLEPVTSKHTQGGLPDSEGGEGTIGECTFVNIRHGLKVSVFND</sequence>
<organism evidence="3 4">
    <name type="scientific">Chelonoidis abingdonii</name>
    <name type="common">Abingdon island giant tortoise</name>
    <name type="synonym">Testudo abingdonii</name>
    <dbReference type="NCBI Taxonomy" id="106734"/>
    <lineage>
        <taxon>Eukaryota</taxon>
        <taxon>Metazoa</taxon>
        <taxon>Chordata</taxon>
        <taxon>Craniata</taxon>
        <taxon>Vertebrata</taxon>
        <taxon>Euteleostomi</taxon>
        <taxon>Archelosauria</taxon>
        <taxon>Testudinata</taxon>
        <taxon>Testudines</taxon>
        <taxon>Cryptodira</taxon>
        <taxon>Durocryptodira</taxon>
        <taxon>Testudinoidea</taxon>
        <taxon>Testudinidae</taxon>
        <taxon>Chelonoidis</taxon>
    </lineage>
</organism>
<dbReference type="Ensembl" id="ENSCABT00000011748.1">
    <property type="protein sequence ID" value="ENSCABP00000010734.1"/>
    <property type="gene ID" value="ENSCABG00000008038.1"/>
</dbReference>
<proteinExistence type="predicted"/>
<dbReference type="AlphaFoldDB" id="A0A8C0IPX3"/>
<dbReference type="Gene3D" id="1.10.10.60">
    <property type="entry name" value="Homeodomain-like"/>
    <property type="match status" value="1"/>
</dbReference>
<dbReference type="PANTHER" id="PTHR47595">
    <property type="entry name" value="HEAT SHOCK 70 KDA PROTEIN 14"/>
    <property type="match status" value="1"/>
</dbReference>
<dbReference type="InterPro" id="IPR044822">
    <property type="entry name" value="Myb_DNA-bind_4"/>
</dbReference>
<dbReference type="PANTHER" id="PTHR47595:SF1">
    <property type="entry name" value="MYB_SANT-LIKE DNA-BINDING DOMAIN-CONTAINING PROTEIN"/>
    <property type="match status" value="1"/>
</dbReference>
<accession>A0A8C0IPX3</accession>
<protein>
    <recommendedName>
        <fullName evidence="2">Myb/SANT-like DNA-binding domain-containing protein</fullName>
    </recommendedName>
</protein>
<evidence type="ECO:0000313" key="3">
    <source>
        <dbReference type="Ensembl" id="ENSCABP00000010734.1"/>
    </source>
</evidence>
<feature type="region of interest" description="Disordered" evidence="1">
    <location>
        <begin position="84"/>
        <end position="114"/>
    </location>
</feature>
<feature type="domain" description="Myb/SANT-like DNA-binding" evidence="2">
    <location>
        <begin position="3"/>
        <end position="61"/>
    </location>
</feature>
<keyword evidence="4" id="KW-1185">Reference proteome</keyword>
<name>A0A8C0IPX3_CHEAB</name>
<evidence type="ECO:0000259" key="2">
    <source>
        <dbReference type="Pfam" id="PF13837"/>
    </source>
</evidence>